<proteinExistence type="inferred from homology"/>
<evidence type="ECO:0000313" key="6">
    <source>
        <dbReference type="Proteomes" id="UP000031521"/>
    </source>
</evidence>
<keyword evidence="2" id="KW-0479">Metal-binding</keyword>
<name>A0A0B5E002_9RHOB</name>
<dbReference type="Proteomes" id="UP000031521">
    <property type="component" value="Chromosome"/>
</dbReference>
<evidence type="ECO:0000256" key="1">
    <source>
        <dbReference type="ARBA" id="ARBA00005568"/>
    </source>
</evidence>
<dbReference type="InterPro" id="IPR040442">
    <property type="entry name" value="Pyrv_kinase-like_dom_sf"/>
</dbReference>
<evidence type="ECO:0000256" key="3">
    <source>
        <dbReference type="ARBA" id="ARBA00023239"/>
    </source>
</evidence>
<dbReference type="OrthoDB" id="9802624at2"/>
<dbReference type="InterPro" id="IPR005000">
    <property type="entry name" value="Aldolase/citrate-lyase_domain"/>
</dbReference>
<dbReference type="PANTHER" id="PTHR30502">
    <property type="entry name" value="2-KETO-3-DEOXY-L-RHAMNONATE ALDOLASE"/>
    <property type="match status" value="1"/>
</dbReference>
<dbReference type="EMBL" id="CP004393">
    <property type="protein sequence ID" value="AJE46705.1"/>
    <property type="molecule type" value="Genomic_DNA"/>
</dbReference>
<dbReference type="HOGENOM" id="CLU_059964_4_1_5"/>
<keyword evidence="6" id="KW-1185">Reference proteome</keyword>
<evidence type="ECO:0000259" key="4">
    <source>
        <dbReference type="Pfam" id="PF03328"/>
    </source>
</evidence>
<dbReference type="GO" id="GO:0005737">
    <property type="term" value="C:cytoplasm"/>
    <property type="evidence" value="ECO:0007669"/>
    <property type="project" value="TreeGrafter"/>
</dbReference>
<organism evidence="5 6">
    <name type="scientific">Celeribacter indicus</name>
    <dbReference type="NCBI Taxonomy" id="1208324"/>
    <lineage>
        <taxon>Bacteria</taxon>
        <taxon>Pseudomonadati</taxon>
        <taxon>Pseudomonadota</taxon>
        <taxon>Alphaproteobacteria</taxon>
        <taxon>Rhodobacterales</taxon>
        <taxon>Roseobacteraceae</taxon>
        <taxon>Celeribacter</taxon>
    </lineage>
</organism>
<dbReference type="STRING" id="1208324.P73_1990"/>
<dbReference type="GO" id="GO:0046872">
    <property type="term" value="F:metal ion binding"/>
    <property type="evidence" value="ECO:0007669"/>
    <property type="project" value="UniProtKB-KW"/>
</dbReference>
<dbReference type="GO" id="GO:0016832">
    <property type="term" value="F:aldehyde-lyase activity"/>
    <property type="evidence" value="ECO:0007669"/>
    <property type="project" value="TreeGrafter"/>
</dbReference>
<dbReference type="SUPFAM" id="SSF51621">
    <property type="entry name" value="Phosphoenolpyruvate/pyruvate domain"/>
    <property type="match status" value="1"/>
</dbReference>
<feature type="domain" description="HpcH/HpaI aldolase/citrate lyase" evidence="4">
    <location>
        <begin position="22"/>
        <end position="236"/>
    </location>
</feature>
<evidence type="ECO:0000313" key="5">
    <source>
        <dbReference type="EMBL" id="AJE46705.1"/>
    </source>
</evidence>
<dbReference type="PANTHER" id="PTHR30502:SF0">
    <property type="entry name" value="PHOSPHOENOLPYRUVATE CARBOXYLASE FAMILY PROTEIN"/>
    <property type="match status" value="1"/>
</dbReference>
<gene>
    <name evidence="5" type="ORF">P73_1990</name>
</gene>
<evidence type="ECO:0000256" key="2">
    <source>
        <dbReference type="ARBA" id="ARBA00022723"/>
    </source>
</evidence>
<dbReference type="RefSeq" id="WP_043869462.1">
    <property type="nucleotide sequence ID" value="NZ_CP004393.1"/>
</dbReference>
<dbReference type="KEGG" id="cid:P73_1990"/>
<dbReference type="Pfam" id="PF03328">
    <property type="entry name" value="HpcH_HpaI"/>
    <property type="match status" value="1"/>
</dbReference>
<accession>A0A0B5E002</accession>
<comment type="similarity">
    <text evidence="1">Belongs to the HpcH/HpaI aldolase family.</text>
</comment>
<protein>
    <submittedName>
        <fullName evidence="5">HpcH/HpaI aldolase</fullName>
    </submittedName>
</protein>
<dbReference type="InterPro" id="IPR050251">
    <property type="entry name" value="HpcH-HpaI_aldolase"/>
</dbReference>
<dbReference type="InterPro" id="IPR015813">
    <property type="entry name" value="Pyrv/PenolPyrv_kinase-like_dom"/>
</dbReference>
<dbReference type="AlphaFoldDB" id="A0A0B5E002"/>
<dbReference type="Gene3D" id="3.20.20.60">
    <property type="entry name" value="Phosphoenolpyruvate-binding domains"/>
    <property type="match status" value="1"/>
</dbReference>
<keyword evidence="3" id="KW-0456">Lyase</keyword>
<sequence>MSELRRRIRAGERVIGTFGKIPDPHVVELLGLAGLDFVVADQEHGAIGTSALDLMVMAGRATGLPVLVRGRDESAAALWPALDLGAGGVMVPHVTSGEQAAAIAAAVRYVHGARGFSPSGRAGRYGTMGAAAYRSFADETNVILAQIEDRAAVDNLAGIAAQPDIDVLFVGPVDLALSLGCDAGSPELTEAIEAVIAAARAAGKQAGLFVASADEVERWSARGVTVFVVGADQSLLLSGAKTLMQQAAERSCGGE</sequence>
<reference evidence="5 6" key="1">
    <citation type="journal article" date="2014" name="Int. J. Syst. Evol. Microbiol.">
        <title>Celeribacter indicus sp. nov., a polycyclic aromatic hydrocarbon-degrading bacterium from deep-sea sediment and reclassification of Huaishuia halophila as Celeribacter halophilus comb. nov.</title>
        <authorList>
            <person name="Lai Q."/>
            <person name="Cao J."/>
            <person name="Yuan J."/>
            <person name="Li F."/>
            <person name="Shao Z."/>
        </authorList>
    </citation>
    <scope>NUCLEOTIDE SEQUENCE [LARGE SCALE GENOMIC DNA]</scope>
    <source>
        <strain evidence="5">P73</strain>
    </source>
</reference>